<dbReference type="EMBL" id="ML004432">
    <property type="protein sequence ID" value="RKP32253.1"/>
    <property type="molecule type" value="Genomic_DNA"/>
</dbReference>
<dbReference type="AlphaFoldDB" id="A0A4P9ZH22"/>
<evidence type="ECO:0000313" key="3">
    <source>
        <dbReference type="Proteomes" id="UP000268321"/>
    </source>
</evidence>
<gene>
    <name evidence="2" type="ORF">METBISCDRAFT_25771</name>
</gene>
<proteinExistence type="predicted"/>
<feature type="region of interest" description="Disordered" evidence="1">
    <location>
        <begin position="229"/>
        <end position="281"/>
    </location>
</feature>
<feature type="compositionally biased region" description="Basic and acidic residues" evidence="1">
    <location>
        <begin position="235"/>
        <end position="253"/>
    </location>
</feature>
<protein>
    <submittedName>
        <fullName evidence="2">Uncharacterized protein</fullName>
    </submittedName>
</protein>
<name>A0A4P9ZH22_9ASCO</name>
<evidence type="ECO:0000313" key="2">
    <source>
        <dbReference type="EMBL" id="RKP32253.1"/>
    </source>
</evidence>
<evidence type="ECO:0000256" key="1">
    <source>
        <dbReference type="SAM" id="MobiDB-lite"/>
    </source>
</evidence>
<organism evidence="2 3">
    <name type="scientific">Metschnikowia bicuspidata</name>
    <dbReference type="NCBI Taxonomy" id="27322"/>
    <lineage>
        <taxon>Eukaryota</taxon>
        <taxon>Fungi</taxon>
        <taxon>Dikarya</taxon>
        <taxon>Ascomycota</taxon>
        <taxon>Saccharomycotina</taxon>
        <taxon>Pichiomycetes</taxon>
        <taxon>Metschnikowiaceae</taxon>
        <taxon>Metschnikowia</taxon>
    </lineage>
</organism>
<dbReference type="Proteomes" id="UP000268321">
    <property type="component" value="Unassembled WGS sequence"/>
</dbReference>
<feature type="region of interest" description="Disordered" evidence="1">
    <location>
        <begin position="367"/>
        <end position="439"/>
    </location>
</feature>
<feature type="compositionally biased region" description="Basic and acidic residues" evidence="1">
    <location>
        <begin position="394"/>
        <end position="413"/>
    </location>
</feature>
<keyword evidence="3" id="KW-1185">Reference proteome</keyword>
<sequence>MAQCERGIFHDTGSVERSLLFLSPSISGMSDLHSLVSFEAARNTTGYVSAEGKISLAHECPSTNNAGSLLAGFPHPLADIAGEMSSKTAPAPYEASEEVNELEKALASPLDEIKGFSSPASALQSPIAPRKEHLLAIVTLAGAETASGCLQRTNSESNSVTPATVSLSACDPPKRRLTPFFQLIRPKLKRVHLIKLESRSKDDNTGDMGSLEDSRVSFFKRVYSNKRLHSSSEANEEKTAFSEAKMKPEDVKMAEATPAESVEPEVQEVASESAKGAGLADADSVVVQKPLEGTQERSVNIPATQETPESVTTDTVIIFKKRSREPPVADICSSPSLADVNPPQEKALVLSSHRKFLRSLKRARKKAARRLKQSTLRQSGHIPAEPTVQPAALEDGKTEFGDNGGDKTLENKVDTTVNEATPGKASSQAAETEAPSTTADAALKPAEQTSATETEVVEVVNCPPLPPRKLPPQAAQLMSDETQSALDAPYPTSRFASLIAWILRSLKSYKAPPVRNLQSLFHESCVEESGAIEGDAFLPCSPPAKTDVLSASENMLNSPSAADSAFLPLGNDLGHRFSPFADLVGPEIKGWVRKISIKRKKLTVALKTCFSLSKSETKYSLLRSSEIV</sequence>
<accession>A0A4P9ZH22</accession>
<reference evidence="3" key="1">
    <citation type="journal article" date="2018" name="Nat. Microbiol.">
        <title>Leveraging single-cell genomics to expand the fungal tree of life.</title>
        <authorList>
            <person name="Ahrendt S.R."/>
            <person name="Quandt C.A."/>
            <person name="Ciobanu D."/>
            <person name="Clum A."/>
            <person name="Salamov A."/>
            <person name="Andreopoulos B."/>
            <person name="Cheng J.F."/>
            <person name="Woyke T."/>
            <person name="Pelin A."/>
            <person name="Henrissat B."/>
            <person name="Reynolds N.K."/>
            <person name="Benny G.L."/>
            <person name="Smith M.E."/>
            <person name="James T.Y."/>
            <person name="Grigoriev I.V."/>
        </authorList>
    </citation>
    <scope>NUCLEOTIDE SEQUENCE [LARGE SCALE GENOMIC DNA]</scope>
    <source>
        <strain evidence="3">Baker2002</strain>
    </source>
</reference>
<feature type="compositionally biased region" description="Polar residues" evidence="1">
    <location>
        <begin position="414"/>
        <end position="439"/>
    </location>
</feature>